<dbReference type="InterPro" id="IPR002105">
    <property type="entry name" value="Dockerin_1_rpt"/>
</dbReference>
<dbReference type="CDD" id="cd14256">
    <property type="entry name" value="Dockerin_I"/>
    <property type="match status" value="1"/>
</dbReference>
<name>A0A7H1KNV8_9EURY</name>
<evidence type="ECO:0000313" key="1">
    <source>
        <dbReference type="EMBL" id="QNT35622.1"/>
    </source>
</evidence>
<dbReference type="Pfam" id="PF00404">
    <property type="entry name" value="Dockerin_1"/>
    <property type="match status" value="1"/>
</dbReference>
<protein>
    <recommendedName>
        <fullName evidence="2">Dockerin domain-containing protein</fullName>
    </recommendedName>
</protein>
<reference evidence="1" key="1">
    <citation type="submission" date="2020-07" db="EMBL/GenBank/DDBJ databases">
        <title>Unique genomic features of the anaerobic methanotrophic archaea.</title>
        <authorList>
            <person name="Chadwick G.L."/>
            <person name="Skennerton C.T."/>
            <person name="Laso-Perez R."/>
            <person name="Leu A.O."/>
            <person name="Speth D.R."/>
            <person name="Yu H."/>
            <person name="Morgan-Lang C."/>
            <person name="Hatzenpichler R."/>
            <person name="Goudeau D."/>
            <person name="Malmstrom R."/>
            <person name="Brazelton W.J."/>
            <person name="Woyke T."/>
            <person name="Hallam S.J."/>
            <person name="Tyson G.W."/>
            <person name="Wegener G."/>
            <person name="Boetius A."/>
            <person name="Orphan V."/>
        </authorList>
    </citation>
    <scope>NUCLEOTIDE SEQUENCE</scope>
</reference>
<accession>A0A7H1KNV8</accession>
<dbReference type="EMBL" id="MT776527">
    <property type="protein sequence ID" value="QNT35622.1"/>
    <property type="molecule type" value="Genomic_DNA"/>
</dbReference>
<gene>
    <name evidence="1" type="ORF">BFFPPMPJ_00027</name>
</gene>
<sequence length="172" mass="18768">MIRKTVLLLIITLTLASASVQAYSGSESGYHIKLVTPHEFSDISSEDAYKMSFAVGTGTSGFLRTEGDYTVGLNIYTDGVGGEYNEDGYELYLVPDRAFVSYRCDITANDPEYPRGDVNYDEVVTSADAVIALNLAASGGYNRDADVNNDSKVTSLDALMILQSCRRLCEDR</sequence>
<evidence type="ECO:0008006" key="2">
    <source>
        <dbReference type="Google" id="ProtNLM"/>
    </source>
</evidence>
<dbReference type="GO" id="GO:0000272">
    <property type="term" value="P:polysaccharide catabolic process"/>
    <property type="evidence" value="ECO:0007669"/>
    <property type="project" value="InterPro"/>
</dbReference>
<dbReference type="AlphaFoldDB" id="A0A7H1KNV8"/>
<dbReference type="InterPro" id="IPR036439">
    <property type="entry name" value="Dockerin_dom_sf"/>
</dbReference>
<organism evidence="1">
    <name type="scientific">uncultured Methanosarcinales archaeon</name>
    <dbReference type="NCBI Taxonomy" id="183757"/>
    <lineage>
        <taxon>Archaea</taxon>
        <taxon>Methanobacteriati</taxon>
        <taxon>Methanobacteriota</taxon>
        <taxon>Stenosarchaea group</taxon>
        <taxon>Methanomicrobia</taxon>
        <taxon>Methanosarcinales</taxon>
        <taxon>environmental samples</taxon>
    </lineage>
</organism>
<proteinExistence type="predicted"/>
<dbReference type="SUPFAM" id="SSF63446">
    <property type="entry name" value="Type I dockerin domain"/>
    <property type="match status" value="1"/>
</dbReference>
<dbReference type="Gene3D" id="1.10.1330.10">
    <property type="entry name" value="Dockerin domain"/>
    <property type="match status" value="1"/>
</dbReference>
<dbReference type="GO" id="GO:0004553">
    <property type="term" value="F:hydrolase activity, hydrolyzing O-glycosyl compounds"/>
    <property type="evidence" value="ECO:0007669"/>
    <property type="project" value="InterPro"/>
</dbReference>